<organism evidence="2 3">
    <name type="scientific">Dryocola boscaweniae</name>
    <dbReference type="NCBI Taxonomy" id="2925397"/>
    <lineage>
        <taxon>Bacteria</taxon>
        <taxon>Pseudomonadati</taxon>
        <taxon>Pseudomonadota</taxon>
        <taxon>Gammaproteobacteria</taxon>
        <taxon>Enterobacterales</taxon>
        <taxon>Enterobacteriaceae</taxon>
        <taxon>Dryocola</taxon>
    </lineage>
</organism>
<dbReference type="InterPro" id="IPR036165">
    <property type="entry name" value="YefM-like_sf"/>
</dbReference>
<dbReference type="EMBL" id="JALHAP010000082">
    <property type="protein sequence ID" value="MCT4703911.1"/>
    <property type="molecule type" value="Genomic_DNA"/>
</dbReference>
<keyword evidence="3" id="KW-1185">Reference proteome</keyword>
<evidence type="ECO:0000256" key="1">
    <source>
        <dbReference type="ARBA" id="ARBA00009981"/>
    </source>
</evidence>
<accession>A0A9X3APT2</accession>
<name>A0A9X3APT2_9ENTR</name>
<dbReference type="RefSeq" id="WP_271124592.1">
    <property type="nucleotide sequence ID" value="NZ_JALHAN010000069.1"/>
</dbReference>
<evidence type="ECO:0000313" key="3">
    <source>
        <dbReference type="Proteomes" id="UP001150641"/>
    </source>
</evidence>
<dbReference type="Proteomes" id="UP001150641">
    <property type="component" value="Unassembled WGS sequence"/>
</dbReference>
<dbReference type="SUPFAM" id="SSF143120">
    <property type="entry name" value="YefM-like"/>
    <property type="match status" value="1"/>
</dbReference>
<comment type="caution">
    <text evidence="2">The sequence shown here is derived from an EMBL/GenBank/DDBJ whole genome shotgun (WGS) entry which is preliminary data.</text>
</comment>
<proteinExistence type="inferred from homology"/>
<protein>
    <submittedName>
        <fullName evidence="2">Type II toxin-antitoxin system Phd/YefM family antitoxin</fullName>
    </submittedName>
</protein>
<evidence type="ECO:0000313" key="2">
    <source>
        <dbReference type="EMBL" id="MCT4703911.1"/>
    </source>
</evidence>
<comment type="similarity">
    <text evidence="1">Belongs to the phD/YefM antitoxin family.</text>
</comment>
<reference evidence="2" key="1">
    <citation type="submission" date="2022-03" db="EMBL/GenBank/DDBJ databases">
        <title>Proposal of a novel genus Dryocolo and two novel species.</title>
        <authorList>
            <person name="Maddock D.W."/>
            <person name="Brady C.L."/>
            <person name="Denman S."/>
            <person name="Arnold D."/>
        </authorList>
    </citation>
    <scope>NUCLEOTIDE SEQUENCE</scope>
    <source>
        <strain evidence="2">H6W4</strain>
    </source>
</reference>
<dbReference type="AlphaFoldDB" id="A0A9X3APT2"/>
<sequence length="80" mass="8882">MRVETISYVKKNAASLDVSEPILVTQNGVPAYVIESYAERQERENAIALLKLMALSEKDKAEGKVFSKENLLADLGINKE</sequence>
<gene>
    <name evidence="2" type="ORF">MUA00_19215</name>
</gene>